<sequence>MAATDDPVLTRFRAALDAAYGERIERVVLFGSRARGDHRPDSDYDVAVFLRDFDDFGRESRMLAVIETDILYEDGALIGAMPFRAGAYEDRTGFMSEVRRDGVDL</sequence>
<organism evidence="2 3">
    <name type="scientific">Lichenibacterium ramalinae</name>
    <dbReference type="NCBI Taxonomy" id="2316527"/>
    <lineage>
        <taxon>Bacteria</taxon>
        <taxon>Pseudomonadati</taxon>
        <taxon>Pseudomonadota</taxon>
        <taxon>Alphaproteobacteria</taxon>
        <taxon>Hyphomicrobiales</taxon>
        <taxon>Lichenihabitantaceae</taxon>
        <taxon>Lichenibacterium</taxon>
    </lineage>
</organism>
<dbReference type="PANTHER" id="PTHR33933:SF1">
    <property type="entry name" value="PROTEIN ADENYLYLTRANSFERASE MNTA-RELATED"/>
    <property type="match status" value="1"/>
</dbReference>
<dbReference type="RefSeq" id="WP_129219485.1">
    <property type="nucleotide sequence ID" value="NZ_QYBC01000009.1"/>
</dbReference>
<dbReference type="Gene3D" id="3.30.460.10">
    <property type="entry name" value="Beta Polymerase, domain 2"/>
    <property type="match status" value="1"/>
</dbReference>
<dbReference type="InterPro" id="IPR043519">
    <property type="entry name" value="NT_sf"/>
</dbReference>
<dbReference type="CDD" id="cd05403">
    <property type="entry name" value="NT_KNTase_like"/>
    <property type="match status" value="1"/>
</dbReference>
<keyword evidence="3" id="KW-1185">Reference proteome</keyword>
<dbReference type="SUPFAM" id="SSF81301">
    <property type="entry name" value="Nucleotidyltransferase"/>
    <property type="match status" value="1"/>
</dbReference>
<dbReference type="PANTHER" id="PTHR33933">
    <property type="entry name" value="NUCLEOTIDYLTRANSFERASE"/>
    <property type="match status" value="1"/>
</dbReference>
<reference evidence="2 3" key="1">
    <citation type="submission" date="2018-09" db="EMBL/GenBank/DDBJ databases">
        <authorList>
            <person name="Grouzdev D.S."/>
            <person name="Krutkina M.S."/>
        </authorList>
    </citation>
    <scope>NUCLEOTIDE SEQUENCE [LARGE SCALE GENOMIC DNA]</scope>
    <source>
        <strain evidence="2 3">RmlP001</strain>
    </source>
</reference>
<dbReference type="GO" id="GO:0016779">
    <property type="term" value="F:nucleotidyltransferase activity"/>
    <property type="evidence" value="ECO:0007669"/>
    <property type="project" value="InterPro"/>
</dbReference>
<dbReference type="EMBL" id="QYBC01000009">
    <property type="protein sequence ID" value="RYB04726.1"/>
    <property type="molecule type" value="Genomic_DNA"/>
</dbReference>
<dbReference type="Pfam" id="PF01909">
    <property type="entry name" value="NTP_transf_2"/>
    <property type="match status" value="1"/>
</dbReference>
<comment type="caution">
    <text evidence="2">The sequence shown here is derived from an EMBL/GenBank/DDBJ whole genome shotgun (WGS) entry which is preliminary data.</text>
</comment>
<dbReference type="Proteomes" id="UP000289411">
    <property type="component" value="Unassembled WGS sequence"/>
</dbReference>
<dbReference type="InterPro" id="IPR002934">
    <property type="entry name" value="Polymerase_NTP_transf_dom"/>
</dbReference>
<keyword evidence="2" id="KW-0808">Transferase</keyword>
<reference evidence="2 3" key="2">
    <citation type="submission" date="2019-02" db="EMBL/GenBank/DDBJ databases">
        <title>'Lichenibacterium ramalinii' gen. nov. sp. nov., 'Lichenibacterium minor' gen. nov. sp. nov.</title>
        <authorList>
            <person name="Pankratov T."/>
        </authorList>
    </citation>
    <scope>NUCLEOTIDE SEQUENCE [LARGE SCALE GENOMIC DNA]</scope>
    <source>
        <strain evidence="2 3">RmlP001</strain>
    </source>
</reference>
<protein>
    <submittedName>
        <fullName evidence="2">Nucleotidyltransferase domain-containing protein</fullName>
    </submittedName>
</protein>
<gene>
    <name evidence="2" type="ORF">D3272_12340</name>
</gene>
<dbReference type="InterPro" id="IPR052548">
    <property type="entry name" value="Type_VII_TA_antitoxin"/>
</dbReference>
<feature type="domain" description="Polymerase nucleotidyl transferase" evidence="1">
    <location>
        <begin position="11"/>
        <end position="66"/>
    </location>
</feature>
<dbReference type="OrthoDB" id="559450at2"/>
<accession>A0A4Q2RD74</accession>
<name>A0A4Q2RD74_9HYPH</name>
<dbReference type="AlphaFoldDB" id="A0A4Q2RD74"/>
<evidence type="ECO:0000259" key="1">
    <source>
        <dbReference type="Pfam" id="PF01909"/>
    </source>
</evidence>
<proteinExistence type="predicted"/>
<evidence type="ECO:0000313" key="3">
    <source>
        <dbReference type="Proteomes" id="UP000289411"/>
    </source>
</evidence>
<evidence type="ECO:0000313" key="2">
    <source>
        <dbReference type="EMBL" id="RYB04726.1"/>
    </source>
</evidence>